<dbReference type="STRING" id="41427.A0A182IW60"/>
<evidence type="ECO:0000313" key="1">
    <source>
        <dbReference type="EnsemblMetazoa" id="AATE006630-PA.1"/>
    </source>
</evidence>
<proteinExistence type="predicted"/>
<dbReference type="PANTHER" id="PTHR28640:SF1">
    <property type="entry name" value="ADP-RIBOSYLATION FACTOR-LIKE PROTEIN 6-INTERACTING PROTEIN 6"/>
    <property type="match status" value="1"/>
</dbReference>
<accession>A0A182IW60</accession>
<reference evidence="1" key="1">
    <citation type="submission" date="2022-08" db="UniProtKB">
        <authorList>
            <consortium name="EnsemblMetazoa"/>
        </authorList>
    </citation>
    <scope>IDENTIFICATION</scope>
    <source>
        <strain evidence="1">EBRO</strain>
    </source>
</reference>
<name>A0A182IW60_ANOAO</name>
<dbReference type="PANTHER" id="PTHR28640">
    <property type="entry name" value="ADP-RIBOSYLATION FACTOR-LIKE PROTEIN 6-INTERACTING PROTEIN 6"/>
    <property type="match status" value="1"/>
</dbReference>
<dbReference type="VEuPathDB" id="VectorBase:AATE006630"/>
<sequence>MASSMHDKNQLPYRNGNGTAGVGGWYGNGLDEAGLQRPRRLSFNGSDMELSDLKAANGNDNATAVEKKIEPKQMVGLLAVATTLAVFIKYLLSSFDFAFFQTLTARTAKAASRAWQDSLDRLAHLRPTVTAWSFERMIPPAENAVHALFAVSFGLLVASFTWYVIYLDSSIPGVNPPTPFSASKKRYRGGSSQAKERRFHLGYITAMVSGVVAFLIVLFG</sequence>
<dbReference type="EnsemblMetazoa" id="AATE006630-RA">
    <property type="protein sequence ID" value="AATE006630-PA.1"/>
    <property type="gene ID" value="AATE006630"/>
</dbReference>
<protein>
    <submittedName>
        <fullName evidence="1">Uncharacterized protein</fullName>
    </submittedName>
</protein>
<dbReference type="InterPro" id="IPR029383">
    <property type="entry name" value="ARL6IP6"/>
</dbReference>
<organism evidence="1">
    <name type="scientific">Anopheles atroparvus</name>
    <name type="common">European mosquito</name>
    <dbReference type="NCBI Taxonomy" id="41427"/>
    <lineage>
        <taxon>Eukaryota</taxon>
        <taxon>Metazoa</taxon>
        <taxon>Ecdysozoa</taxon>
        <taxon>Arthropoda</taxon>
        <taxon>Hexapoda</taxon>
        <taxon>Insecta</taxon>
        <taxon>Pterygota</taxon>
        <taxon>Neoptera</taxon>
        <taxon>Endopterygota</taxon>
        <taxon>Diptera</taxon>
        <taxon>Nematocera</taxon>
        <taxon>Culicoidea</taxon>
        <taxon>Culicidae</taxon>
        <taxon>Anophelinae</taxon>
        <taxon>Anopheles</taxon>
    </lineage>
</organism>
<dbReference type="AlphaFoldDB" id="A0A182IW60"/>
<dbReference type="Pfam" id="PF15062">
    <property type="entry name" value="ARL6IP6"/>
    <property type="match status" value="1"/>
</dbReference>